<name>A0ABS7JKM3_9HELI</name>
<protein>
    <submittedName>
        <fullName evidence="2">Uncharacterized protein</fullName>
    </submittedName>
</protein>
<dbReference type="RefSeq" id="WP_221531211.1">
    <property type="nucleotide sequence ID" value="NZ_JAIGYP010000001.1"/>
</dbReference>
<proteinExistence type="predicted"/>
<dbReference type="Proteomes" id="UP000700059">
    <property type="component" value="Unassembled WGS sequence"/>
</dbReference>
<feature type="transmembrane region" description="Helical" evidence="1">
    <location>
        <begin position="44"/>
        <end position="64"/>
    </location>
</feature>
<keyword evidence="1" id="KW-1133">Transmembrane helix</keyword>
<keyword evidence="3" id="KW-1185">Reference proteome</keyword>
<evidence type="ECO:0000313" key="2">
    <source>
        <dbReference type="EMBL" id="MBX7489943.1"/>
    </source>
</evidence>
<feature type="transmembrane region" description="Helical" evidence="1">
    <location>
        <begin position="20"/>
        <end position="38"/>
    </location>
</feature>
<reference evidence="2 3" key="1">
    <citation type="submission" date="2021-08" db="EMBL/GenBank/DDBJ databases">
        <title>Helicobacter spp. isolated from feces of Anatolian Ground Squirrel (Spermophilus xanthoprymnus) in Turkey.</title>
        <authorList>
            <person name="Aydin F."/>
            <person name="Abay S."/>
            <person name="Kayman T."/>
            <person name="Karakaya E."/>
            <person name="Saticioglu I.B."/>
        </authorList>
    </citation>
    <scope>NUCLEOTIDE SEQUENCE [LARGE SCALE GENOMIC DNA]</scope>
    <source>
        <strain evidence="2 3">Faydin-H70</strain>
    </source>
</reference>
<accession>A0ABS7JKM3</accession>
<comment type="caution">
    <text evidence="2">The sequence shown here is derived from an EMBL/GenBank/DDBJ whole genome shotgun (WGS) entry which is preliminary data.</text>
</comment>
<organism evidence="2 3">
    <name type="scientific">Helicobacter turcicus</name>
    <dbReference type="NCBI Taxonomy" id="2867412"/>
    <lineage>
        <taxon>Bacteria</taxon>
        <taxon>Pseudomonadati</taxon>
        <taxon>Campylobacterota</taxon>
        <taxon>Epsilonproteobacteria</taxon>
        <taxon>Campylobacterales</taxon>
        <taxon>Helicobacteraceae</taxon>
        <taxon>Helicobacter</taxon>
    </lineage>
</organism>
<sequence length="72" mass="8031">MSQNHQKSKYGLAKNSFKDLLNGFALFLLVGLASYYIATLSVIASLHLLFLIVSVVFGILATLCRRLFYLGF</sequence>
<evidence type="ECO:0000313" key="3">
    <source>
        <dbReference type="Proteomes" id="UP000700059"/>
    </source>
</evidence>
<gene>
    <name evidence="2" type="ORF">K4G57_00410</name>
</gene>
<dbReference type="EMBL" id="JAIGYQ010000001">
    <property type="protein sequence ID" value="MBX7489943.1"/>
    <property type="molecule type" value="Genomic_DNA"/>
</dbReference>
<keyword evidence="1" id="KW-0812">Transmembrane</keyword>
<keyword evidence="1" id="KW-0472">Membrane</keyword>
<evidence type="ECO:0000256" key="1">
    <source>
        <dbReference type="SAM" id="Phobius"/>
    </source>
</evidence>